<protein>
    <recommendedName>
        <fullName evidence="1">N-acetyltransferase domain-containing protein</fullName>
    </recommendedName>
</protein>
<feature type="domain" description="N-acetyltransferase" evidence="1">
    <location>
        <begin position="1"/>
        <end position="138"/>
    </location>
</feature>
<evidence type="ECO:0000313" key="2">
    <source>
        <dbReference type="EMBL" id="GGI13705.1"/>
    </source>
</evidence>
<reference evidence="3" key="1">
    <citation type="journal article" date="2019" name="Int. J. Syst. Evol. Microbiol.">
        <title>The Global Catalogue of Microorganisms (GCM) 10K type strain sequencing project: providing services to taxonomists for standard genome sequencing and annotation.</title>
        <authorList>
            <consortium name="The Broad Institute Genomics Platform"/>
            <consortium name="The Broad Institute Genome Sequencing Center for Infectious Disease"/>
            <person name="Wu L."/>
            <person name="Ma J."/>
        </authorList>
    </citation>
    <scope>NUCLEOTIDE SEQUENCE [LARGE SCALE GENOMIC DNA]</scope>
    <source>
        <strain evidence="3">CGMCC 1.14993</strain>
    </source>
</reference>
<dbReference type="SUPFAM" id="SSF55729">
    <property type="entry name" value="Acyl-CoA N-acyltransferases (Nat)"/>
    <property type="match status" value="1"/>
</dbReference>
<dbReference type="AlphaFoldDB" id="A0A8J3AH41"/>
<name>A0A8J3AH41_9BACI</name>
<gene>
    <name evidence="2" type="ORF">GCM10007380_19250</name>
</gene>
<dbReference type="InterPro" id="IPR016181">
    <property type="entry name" value="Acyl_CoA_acyltransferase"/>
</dbReference>
<evidence type="ECO:0000259" key="1">
    <source>
        <dbReference type="PROSITE" id="PS51186"/>
    </source>
</evidence>
<dbReference type="Proteomes" id="UP000626244">
    <property type="component" value="Unassembled WGS sequence"/>
</dbReference>
<dbReference type="RefSeq" id="WP_087998302.1">
    <property type="nucleotide sequence ID" value="NZ_BMHB01000001.1"/>
</dbReference>
<keyword evidence="3" id="KW-1185">Reference proteome</keyword>
<organism evidence="2 3">
    <name type="scientific">Gottfriedia solisilvae</name>
    <dbReference type="NCBI Taxonomy" id="1516104"/>
    <lineage>
        <taxon>Bacteria</taxon>
        <taxon>Bacillati</taxon>
        <taxon>Bacillota</taxon>
        <taxon>Bacilli</taxon>
        <taxon>Bacillales</taxon>
        <taxon>Bacillaceae</taxon>
        <taxon>Gottfriedia</taxon>
    </lineage>
</organism>
<dbReference type="CDD" id="cd04301">
    <property type="entry name" value="NAT_SF"/>
    <property type="match status" value="1"/>
</dbReference>
<dbReference type="GO" id="GO:0016747">
    <property type="term" value="F:acyltransferase activity, transferring groups other than amino-acyl groups"/>
    <property type="evidence" value="ECO:0007669"/>
    <property type="project" value="InterPro"/>
</dbReference>
<proteinExistence type="predicted"/>
<dbReference type="Gene3D" id="3.40.630.30">
    <property type="match status" value="1"/>
</dbReference>
<evidence type="ECO:0000313" key="3">
    <source>
        <dbReference type="Proteomes" id="UP000626244"/>
    </source>
</evidence>
<dbReference type="EMBL" id="BMHB01000001">
    <property type="protein sequence ID" value="GGI13705.1"/>
    <property type="molecule type" value="Genomic_DNA"/>
</dbReference>
<sequence>MEIRLATILDLKEIMFIEEEVIKSNCREAEIRNSIIHNRCVVCCIDERIFGFLIYHHHFFGQFFVELVIVSPRKRRNGVAKSLLRYIEENCQTSKIFSSTNQSNQPMQEVFKTLSYVESGIINNLDEDDPEIIYVKFI</sequence>
<dbReference type="OrthoDB" id="5638018at2"/>
<dbReference type="InterPro" id="IPR000182">
    <property type="entry name" value="GNAT_dom"/>
</dbReference>
<dbReference type="Pfam" id="PF00583">
    <property type="entry name" value="Acetyltransf_1"/>
    <property type="match status" value="1"/>
</dbReference>
<dbReference type="PROSITE" id="PS51186">
    <property type="entry name" value="GNAT"/>
    <property type="match status" value="1"/>
</dbReference>
<comment type="caution">
    <text evidence="2">The sequence shown here is derived from an EMBL/GenBank/DDBJ whole genome shotgun (WGS) entry which is preliminary data.</text>
</comment>
<accession>A0A8J3AH41</accession>